<reference evidence="1 2" key="1">
    <citation type="journal article" date="2012" name="J. Biotechnol.">
        <title>Genome sequence of the plant growth promoting strain Bacillus amyloliquefaciens subsp. plantarum B9601-Y2 and expression of mersacidin and other secondary metabolites.</title>
        <authorList>
            <person name="He P."/>
            <person name="Hao K."/>
            <person name="Blom J."/>
            <person name="Ruckert C."/>
            <person name="Vater J."/>
            <person name="Mao Z."/>
            <person name="Wu Y."/>
            <person name="Hou M."/>
            <person name="He P."/>
            <person name="He Y."/>
            <person name="Borriss R."/>
        </authorList>
    </citation>
    <scope>NUCLEOTIDE SEQUENCE [LARGE SCALE GENOMIC DNA]</scope>
    <source>
        <strain evidence="1">Y2</strain>
    </source>
</reference>
<dbReference type="KEGG" id="bqy:MUS_3607"/>
<dbReference type="InterPro" id="IPR048179">
    <property type="entry name" value="SpxO-like"/>
</dbReference>
<dbReference type="EMBL" id="CP003332">
    <property type="protein sequence ID" value="AFJ63476.1"/>
    <property type="molecule type" value="Genomic_DNA"/>
</dbReference>
<dbReference type="AlphaFoldDB" id="I2CA02"/>
<dbReference type="NCBIfam" id="NF041458">
    <property type="entry name" value="antiadapt_SpxO"/>
    <property type="match status" value="1"/>
</dbReference>
<proteinExistence type="predicted"/>
<accession>I2CA02</accession>
<dbReference type="HOGENOM" id="CLU_2969439_0_0_9"/>
<gene>
    <name evidence="1" type="ORF">MUS_3607</name>
</gene>
<protein>
    <submittedName>
        <fullName evidence="1">Uncharacterized protein</fullName>
    </submittedName>
</protein>
<name>I2CA02_BACAY</name>
<evidence type="ECO:0000313" key="1">
    <source>
        <dbReference type="EMBL" id="AFJ63476.1"/>
    </source>
</evidence>
<sequence>MNLKMKELDEMISRLRNRGIKVEKVKYPKKTICEKKWVHQCQKPLKTNYRDFNGYSFT</sequence>
<organism evidence="1 2">
    <name type="scientific">Bacillus amyloliquefaciens (strain Y2)</name>
    <name type="common">Bacillus amyloliquefaciens subsp. plantarum (strain B9601-Y2)</name>
    <dbReference type="NCBI Taxonomy" id="1155777"/>
    <lineage>
        <taxon>Bacteria</taxon>
        <taxon>Bacillati</taxon>
        <taxon>Bacillota</taxon>
        <taxon>Bacilli</taxon>
        <taxon>Bacillales</taxon>
        <taxon>Bacillaceae</taxon>
        <taxon>Bacillus</taxon>
        <taxon>Bacillus amyloliquefaciens group</taxon>
    </lineage>
</organism>
<dbReference type="PATRIC" id="fig|1126211.3.peg.3436"/>
<dbReference type="Proteomes" id="UP000002878">
    <property type="component" value="Chromosome"/>
</dbReference>
<evidence type="ECO:0000313" key="2">
    <source>
        <dbReference type="Proteomes" id="UP000002878"/>
    </source>
</evidence>